<proteinExistence type="predicted"/>
<evidence type="ECO:0000313" key="2">
    <source>
        <dbReference type="Proteomes" id="UP001281410"/>
    </source>
</evidence>
<reference evidence="1" key="1">
    <citation type="journal article" date="2023" name="Plant J.">
        <title>Genome sequences and population genomics provide insights into the demographic history, inbreeding, and mutation load of two 'living fossil' tree species of Dipteronia.</title>
        <authorList>
            <person name="Feng Y."/>
            <person name="Comes H.P."/>
            <person name="Chen J."/>
            <person name="Zhu S."/>
            <person name="Lu R."/>
            <person name="Zhang X."/>
            <person name="Li P."/>
            <person name="Qiu J."/>
            <person name="Olsen K.M."/>
            <person name="Qiu Y."/>
        </authorList>
    </citation>
    <scope>NUCLEOTIDE SEQUENCE</scope>
    <source>
        <strain evidence="1">NBL</strain>
    </source>
</reference>
<comment type="caution">
    <text evidence="1">The sequence shown here is derived from an EMBL/GenBank/DDBJ whole genome shotgun (WGS) entry which is preliminary data.</text>
</comment>
<dbReference type="Proteomes" id="UP001281410">
    <property type="component" value="Unassembled WGS sequence"/>
</dbReference>
<gene>
    <name evidence="1" type="ORF">Dsin_008580</name>
</gene>
<protein>
    <recommendedName>
        <fullName evidence="3">Reverse transcriptase</fullName>
    </recommendedName>
</protein>
<dbReference type="EMBL" id="JANJYJ010000003">
    <property type="protein sequence ID" value="KAK3221555.1"/>
    <property type="molecule type" value="Genomic_DNA"/>
</dbReference>
<name>A0AAE0APN6_9ROSI</name>
<evidence type="ECO:0000313" key="1">
    <source>
        <dbReference type="EMBL" id="KAK3221555.1"/>
    </source>
</evidence>
<accession>A0AAE0APN6</accession>
<keyword evidence="2" id="KW-1185">Reference proteome</keyword>
<organism evidence="1 2">
    <name type="scientific">Dipteronia sinensis</name>
    <dbReference type="NCBI Taxonomy" id="43782"/>
    <lineage>
        <taxon>Eukaryota</taxon>
        <taxon>Viridiplantae</taxon>
        <taxon>Streptophyta</taxon>
        <taxon>Embryophyta</taxon>
        <taxon>Tracheophyta</taxon>
        <taxon>Spermatophyta</taxon>
        <taxon>Magnoliopsida</taxon>
        <taxon>eudicotyledons</taxon>
        <taxon>Gunneridae</taxon>
        <taxon>Pentapetalae</taxon>
        <taxon>rosids</taxon>
        <taxon>malvids</taxon>
        <taxon>Sapindales</taxon>
        <taxon>Sapindaceae</taxon>
        <taxon>Hippocastanoideae</taxon>
        <taxon>Acereae</taxon>
        <taxon>Dipteronia</taxon>
    </lineage>
</organism>
<dbReference type="AlphaFoldDB" id="A0AAE0APN6"/>
<evidence type="ECO:0008006" key="3">
    <source>
        <dbReference type="Google" id="ProtNLM"/>
    </source>
</evidence>
<sequence length="104" mass="11900">MNPVKAPRSDGLPTIFFQKYWDSISTNVIGACAIAKAITNRLGLALGEVISDTRCPFIPGRLILENTIVCFECLHRLKRRRRKKDPWQSNLIWLRLMIGWCKAS</sequence>